<evidence type="ECO:0000256" key="1">
    <source>
        <dbReference type="SAM" id="MobiDB-lite"/>
    </source>
</evidence>
<evidence type="ECO:0000313" key="3">
    <source>
        <dbReference type="EMBL" id="QOW48307.1"/>
    </source>
</evidence>
<keyword evidence="4" id="KW-1185">Reference proteome</keyword>
<dbReference type="RefSeq" id="WP_180047899.1">
    <property type="nucleotide sequence ID" value="NZ_CP048668.1"/>
</dbReference>
<organism evidence="3 4">
    <name type="scientific">Acinetobacter piscicola</name>
    <dbReference type="NCBI Taxonomy" id="2006115"/>
    <lineage>
        <taxon>Bacteria</taxon>
        <taxon>Pseudomonadati</taxon>
        <taxon>Pseudomonadota</taxon>
        <taxon>Gammaproteobacteria</taxon>
        <taxon>Moraxellales</taxon>
        <taxon>Moraxellaceae</taxon>
        <taxon>Acinetobacter</taxon>
    </lineage>
</organism>
<feature type="region of interest" description="Disordered" evidence="1">
    <location>
        <begin position="305"/>
        <end position="362"/>
    </location>
</feature>
<feature type="compositionally biased region" description="Basic and acidic residues" evidence="1">
    <location>
        <begin position="351"/>
        <end position="360"/>
    </location>
</feature>
<dbReference type="AlphaFoldDB" id="A0A7S7AJH8"/>
<protein>
    <recommendedName>
        <fullName evidence="2">MobA/VirD2-like nuclease domain-containing protein</fullName>
    </recommendedName>
</protein>
<dbReference type="Pfam" id="PF03432">
    <property type="entry name" value="Relaxase"/>
    <property type="match status" value="1"/>
</dbReference>
<reference evidence="3 4" key="1">
    <citation type="submission" date="2020-02" db="EMBL/GenBank/DDBJ databases">
        <title>Tigecycline-resistant Acinetobacter species from pigs and migratory birds.</title>
        <authorList>
            <person name="Chen C."/>
            <person name="Sun J."/>
            <person name="Liao X.-P."/>
            <person name="Liu Y.-H."/>
        </authorList>
    </citation>
    <scope>NUCLEOTIDE SEQUENCE [LARGE SCALE GENOMIC DNA]</scope>
    <source>
        <strain evidence="3 4">YH12207_T</strain>
        <plasmid evidence="3 4">pYH12207-9</plasmid>
    </source>
</reference>
<proteinExistence type="predicted"/>
<accession>A0A7S7AJH8</accession>
<keyword evidence="3" id="KW-0614">Plasmid</keyword>
<feature type="compositionally biased region" description="Polar residues" evidence="1">
    <location>
        <begin position="315"/>
        <end position="327"/>
    </location>
</feature>
<dbReference type="EMBL" id="CP048668">
    <property type="protein sequence ID" value="QOW48307.1"/>
    <property type="molecule type" value="Genomic_DNA"/>
</dbReference>
<dbReference type="InterPro" id="IPR005094">
    <property type="entry name" value="Endonuclease_MobA/VirD2"/>
</dbReference>
<sequence length="711" mass="81252">MHIKFTKHGKGCPRKAVGYLLAEKDAKGDLRPDIQTLRGDAQTFVAITESLDFDYRYSSAVIAWSKEDNPTDAQIQETLDQFEKHAFADLDPTRYHMNAVLHVAQDGSKHVHILVPRVDLETGKSLNIAPPGHEKYFDKVRDYLNEKHSWSKPDDLAILKADVQLPHHTHSQRAAAVEINFSGKTKPEKKELLNKIIGQRINAGVIQDRSDVVQTLAEYGIITRNAKDTISVKLHGDKTAVKLAGEFYKDGFNVTAYAENRARAEADQSASRANEVDAKRVNELYNKLQRATESRARFFADKYPTTLADHRQRDTTAQSSFDQQNTRPDGISLQAHPEISRAIESSTDFSEASRKPEYSELRATADTATTAENQSNFVSIMHSVTANSDYNFIGEVNERITAVNQSASQLATETERATADLYQRTEEVHRALRTAQHSTNSADEPSSATRFDRIFTEIRNASAKTFAREIAYCTGQLEHRKISAEQDQSRTKTNSGRYTAHTIAINESTFDSIIIEYSNKQRNQRQRVKQQASEARTFSQQLDRTTKHIDLIARQLSNVVIKPKPCTDLTRYFKNNGYRSPTAERIAVWSERQHEAFKNRNIEQVAYYIETKFQELGHYKHYEKGLSRDEIDIVNKMIRNDERIIDYMKKSGCHLNYDTRQKLNRTFSLERTSNEYRLNDLVKKENEVKPLFQAKPETKAIERNNDNGFTM</sequence>
<evidence type="ECO:0000259" key="2">
    <source>
        <dbReference type="Pfam" id="PF03432"/>
    </source>
</evidence>
<gene>
    <name evidence="3" type="ORF">G0028_20925</name>
</gene>
<dbReference type="Proteomes" id="UP000593966">
    <property type="component" value="Plasmid pYH12207-9"/>
</dbReference>
<feature type="domain" description="MobA/VirD2-like nuclease" evidence="2">
    <location>
        <begin position="60"/>
        <end position="150"/>
    </location>
</feature>
<evidence type="ECO:0000313" key="4">
    <source>
        <dbReference type="Proteomes" id="UP000593966"/>
    </source>
</evidence>
<name>A0A7S7AJH8_9GAMM</name>
<geneLocation type="plasmid" evidence="3 4">
    <name>pYH12207-9</name>
</geneLocation>